<comment type="cofactor">
    <cofactor evidence="7">
        <name>Zn(2+)</name>
        <dbReference type="ChEBI" id="CHEBI:29105"/>
    </cofactor>
    <text evidence="7">Binds 1 zinc ion.</text>
</comment>
<name>A0A9W8LI16_9FUNG</name>
<dbReference type="GO" id="GO:0006518">
    <property type="term" value="P:peptide metabolic process"/>
    <property type="evidence" value="ECO:0007669"/>
    <property type="project" value="TreeGrafter"/>
</dbReference>
<keyword evidence="2 7" id="KW-0645">Protease</keyword>
<dbReference type="Gene3D" id="1.20.1050.40">
    <property type="entry name" value="Endopeptidase. Chain P, domain 1"/>
    <property type="match status" value="1"/>
</dbReference>
<accession>A0A9W8LI16</accession>
<evidence type="ECO:0000313" key="9">
    <source>
        <dbReference type="EMBL" id="KAJ2782532.1"/>
    </source>
</evidence>
<evidence type="ECO:0000256" key="3">
    <source>
        <dbReference type="ARBA" id="ARBA00022723"/>
    </source>
</evidence>
<protein>
    <submittedName>
        <fullName evidence="9">Metalloendopeptidase</fullName>
        <ecNumber evidence="9">3.4.24.37</ecNumber>
    </submittedName>
</protein>
<dbReference type="PANTHER" id="PTHR11804">
    <property type="entry name" value="PROTEASE M3 THIMET OLIGOPEPTIDASE-RELATED"/>
    <property type="match status" value="1"/>
</dbReference>
<dbReference type="OrthoDB" id="534666at2759"/>
<organism evidence="9 10">
    <name type="scientific">Coemansia javaensis</name>
    <dbReference type="NCBI Taxonomy" id="2761396"/>
    <lineage>
        <taxon>Eukaryota</taxon>
        <taxon>Fungi</taxon>
        <taxon>Fungi incertae sedis</taxon>
        <taxon>Zoopagomycota</taxon>
        <taxon>Kickxellomycotina</taxon>
        <taxon>Kickxellomycetes</taxon>
        <taxon>Kickxellales</taxon>
        <taxon>Kickxellaceae</taxon>
        <taxon>Coemansia</taxon>
    </lineage>
</organism>
<dbReference type="InterPro" id="IPR024077">
    <property type="entry name" value="Neurolysin/TOP_dom2"/>
</dbReference>
<dbReference type="InterPro" id="IPR024080">
    <property type="entry name" value="Neurolysin/TOP_N"/>
</dbReference>
<dbReference type="GO" id="GO:0005758">
    <property type="term" value="C:mitochondrial intermembrane space"/>
    <property type="evidence" value="ECO:0007669"/>
    <property type="project" value="TreeGrafter"/>
</dbReference>
<dbReference type="FunFam" id="3.40.390.10:FF:000006">
    <property type="entry name" value="Thimet oligopeptidase 1"/>
    <property type="match status" value="1"/>
</dbReference>
<dbReference type="Proteomes" id="UP001140217">
    <property type="component" value="Unassembled WGS sequence"/>
</dbReference>
<evidence type="ECO:0000256" key="4">
    <source>
        <dbReference type="ARBA" id="ARBA00022801"/>
    </source>
</evidence>
<dbReference type="InterPro" id="IPR045090">
    <property type="entry name" value="Pept_M3A_M3B"/>
</dbReference>
<dbReference type="InterPro" id="IPR024079">
    <property type="entry name" value="MetalloPept_cat_dom_sf"/>
</dbReference>
<evidence type="ECO:0000256" key="2">
    <source>
        <dbReference type="ARBA" id="ARBA00022670"/>
    </source>
</evidence>
<dbReference type="Gene3D" id="1.10.1370.10">
    <property type="entry name" value="Neurolysin, domain 3"/>
    <property type="match status" value="1"/>
</dbReference>
<evidence type="ECO:0000259" key="8">
    <source>
        <dbReference type="Pfam" id="PF01432"/>
    </source>
</evidence>
<gene>
    <name evidence="9" type="primary">PRD1_5</name>
    <name evidence="9" type="ORF">H4R18_002225</name>
</gene>
<dbReference type="EC" id="3.4.24.37" evidence="9"/>
<dbReference type="Gene3D" id="3.40.390.10">
    <property type="entry name" value="Collagenase (Catalytic Domain)"/>
    <property type="match status" value="1"/>
</dbReference>
<dbReference type="InterPro" id="IPR001567">
    <property type="entry name" value="Pept_M3A_M3B_dom"/>
</dbReference>
<keyword evidence="4 7" id="KW-0378">Hydrolase</keyword>
<dbReference type="PANTHER" id="PTHR11804:SF84">
    <property type="entry name" value="SACCHAROLYSIN"/>
    <property type="match status" value="1"/>
</dbReference>
<dbReference type="GO" id="GO:0006508">
    <property type="term" value="P:proteolysis"/>
    <property type="evidence" value="ECO:0007669"/>
    <property type="project" value="UniProtKB-KW"/>
</dbReference>
<sequence>MAALRRAAGAALAFRRTPSGIAAAAARLIAREKLVHDQVAAEPRPTFASTIARLARLENESGAEAATLGFLQNVDADKRVRDASSEAERALLSARMASQMREDVHRSVRRVLDDPGALAALDPEDRALADRMARQYRRSGLDLPAGQRAELERIRARLIAIGVEFSRNINEGDGAALFARAELDGLPASFFSGRATAAAEDGTEQYVVTTKYPDLVPLMQLARREATRRRMHAVAEARCPQNIPLLREAVALRQDAARLLGYRTHAEFALEENMARAPAAVLRFEADLRARLAPQAERELRELEALKRADKAAAGEPYAGLFAWDHRYYANLAKERRHSVCDEDVRQYLPAPAVTRGVLDVCQDMLGLRLARVERPDAWHPDVEMYEVRDADGGALVGHFYLDLYPRPGKYNHACVVSLRPGYEREDGSRECPAVAMLANFPRPTADAPALLTHDDVVTLLHELGHVFHALCARTRWARFGLDGVQMDFVEAPSQLLENWAWDPAVLRRVAVHHRTGAPIPADLVARLVAARNEGAGLFHLRQLFFGRFDMAVHSAPDARALDIPALYRALREQVARIPAGPASAAAGSCGAATFGHILGGYDAQYYVYLWAKVFSADMYATRFRRPDPRAGRDLRREILEPGGARDAAAGLAAFLGREPDPAALLALIGCDAGPRHVTADGET</sequence>
<evidence type="ECO:0000256" key="7">
    <source>
        <dbReference type="RuleBase" id="RU003435"/>
    </source>
</evidence>
<dbReference type="GO" id="GO:0046872">
    <property type="term" value="F:metal ion binding"/>
    <property type="evidence" value="ECO:0007669"/>
    <property type="project" value="UniProtKB-UniRule"/>
</dbReference>
<evidence type="ECO:0000256" key="6">
    <source>
        <dbReference type="ARBA" id="ARBA00023049"/>
    </source>
</evidence>
<keyword evidence="3 7" id="KW-0479">Metal-binding</keyword>
<dbReference type="SUPFAM" id="SSF55486">
    <property type="entry name" value="Metalloproteases ('zincins'), catalytic domain"/>
    <property type="match status" value="1"/>
</dbReference>
<evidence type="ECO:0000256" key="5">
    <source>
        <dbReference type="ARBA" id="ARBA00022833"/>
    </source>
</evidence>
<evidence type="ECO:0000256" key="1">
    <source>
        <dbReference type="ARBA" id="ARBA00006040"/>
    </source>
</evidence>
<proteinExistence type="inferred from homology"/>
<keyword evidence="6 7" id="KW-0482">Metalloprotease</keyword>
<feature type="domain" description="Peptidase M3A/M3B catalytic" evidence="8">
    <location>
        <begin position="221"/>
        <end position="667"/>
    </location>
</feature>
<dbReference type="GO" id="GO:0004222">
    <property type="term" value="F:metalloendopeptidase activity"/>
    <property type="evidence" value="ECO:0007669"/>
    <property type="project" value="UniProtKB-EC"/>
</dbReference>
<dbReference type="EMBL" id="JANBUL010000070">
    <property type="protein sequence ID" value="KAJ2782532.1"/>
    <property type="molecule type" value="Genomic_DNA"/>
</dbReference>
<comment type="caution">
    <text evidence="9">The sequence shown here is derived from an EMBL/GenBank/DDBJ whole genome shotgun (WGS) entry which is preliminary data.</text>
</comment>
<evidence type="ECO:0000313" key="10">
    <source>
        <dbReference type="Proteomes" id="UP001140217"/>
    </source>
</evidence>
<comment type="similarity">
    <text evidence="1 7">Belongs to the peptidase M3 family.</text>
</comment>
<dbReference type="CDD" id="cd06455">
    <property type="entry name" value="M3A_TOP"/>
    <property type="match status" value="1"/>
</dbReference>
<reference evidence="9" key="1">
    <citation type="submission" date="2022-07" db="EMBL/GenBank/DDBJ databases">
        <title>Phylogenomic reconstructions and comparative analyses of Kickxellomycotina fungi.</title>
        <authorList>
            <person name="Reynolds N.K."/>
            <person name="Stajich J.E."/>
            <person name="Barry K."/>
            <person name="Grigoriev I.V."/>
            <person name="Crous P."/>
            <person name="Smith M.E."/>
        </authorList>
    </citation>
    <scope>NUCLEOTIDE SEQUENCE</scope>
    <source>
        <strain evidence="9">NBRC 105414</strain>
    </source>
</reference>
<dbReference type="Pfam" id="PF01432">
    <property type="entry name" value="Peptidase_M3"/>
    <property type="match status" value="1"/>
</dbReference>
<keyword evidence="10" id="KW-1185">Reference proteome</keyword>
<keyword evidence="5 7" id="KW-0862">Zinc</keyword>
<dbReference type="AlphaFoldDB" id="A0A9W8LI16"/>